<keyword evidence="2" id="KW-1185">Reference proteome</keyword>
<evidence type="ECO:0000313" key="2">
    <source>
        <dbReference type="Proteomes" id="UP001301769"/>
    </source>
</evidence>
<evidence type="ECO:0000313" key="1">
    <source>
        <dbReference type="EMBL" id="KAK4206265.1"/>
    </source>
</evidence>
<sequence>KHTWIGLLSTPTVDWVRDGSPWHCTGVIQDPSVGKHLVAWDCEPRPGVSDNGRISNLLDGQRAFWRFLRQRHRATSWCYRGQAHSGQDLCLAYSLQTIRRRVDMGDMPFQDNGDPRIRDCVRMTRV</sequence>
<dbReference type="AlphaFoldDB" id="A0AAN6XTF0"/>
<protein>
    <submittedName>
        <fullName evidence="1">Uncharacterized protein</fullName>
    </submittedName>
</protein>
<gene>
    <name evidence="1" type="ORF">QBC37DRAFT_460283</name>
</gene>
<organism evidence="1 2">
    <name type="scientific">Rhypophila decipiens</name>
    <dbReference type="NCBI Taxonomy" id="261697"/>
    <lineage>
        <taxon>Eukaryota</taxon>
        <taxon>Fungi</taxon>
        <taxon>Dikarya</taxon>
        <taxon>Ascomycota</taxon>
        <taxon>Pezizomycotina</taxon>
        <taxon>Sordariomycetes</taxon>
        <taxon>Sordariomycetidae</taxon>
        <taxon>Sordariales</taxon>
        <taxon>Naviculisporaceae</taxon>
        <taxon>Rhypophila</taxon>
    </lineage>
</organism>
<dbReference type="Proteomes" id="UP001301769">
    <property type="component" value="Unassembled WGS sequence"/>
</dbReference>
<feature type="non-terminal residue" evidence="1">
    <location>
        <position position="1"/>
    </location>
</feature>
<dbReference type="EMBL" id="MU858455">
    <property type="protein sequence ID" value="KAK4206265.1"/>
    <property type="molecule type" value="Genomic_DNA"/>
</dbReference>
<comment type="caution">
    <text evidence="1">The sequence shown here is derived from an EMBL/GenBank/DDBJ whole genome shotgun (WGS) entry which is preliminary data.</text>
</comment>
<proteinExistence type="predicted"/>
<reference evidence="1" key="1">
    <citation type="journal article" date="2023" name="Mol. Phylogenet. Evol.">
        <title>Genome-scale phylogeny and comparative genomics of the fungal order Sordariales.</title>
        <authorList>
            <person name="Hensen N."/>
            <person name="Bonometti L."/>
            <person name="Westerberg I."/>
            <person name="Brannstrom I.O."/>
            <person name="Guillou S."/>
            <person name="Cros-Aarteil S."/>
            <person name="Calhoun S."/>
            <person name="Haridas S."/>
            <person name="Kuo A."/>
            <person name="Mondo S."/>
            <person name="Pangilinan J."/>
            <person name="Riley R."/>
            <person name="LaButti K."/>
            <person name="Andreopoulos B."/>
            <person name="Lipzen A."/>
            <person name="Chen C."/>
            <person name="Yan M."/>
            <person name="Daum C."/>
            <person name="Ng V."/>
            <person name="Clum A."/>
            <person name="Steindorff A."/>
            <person name="Ohm R.A."/>
            <person name="Martin F."/>
            <person name="Silar P."/>
            <person name="Natvig D.O."/>
            <person name="Lalanne C."/>
            <person name="Gautier V."/>
            <person name="Ament-Velasquez S.L."/>
            <person name="Kruys A."/>
            <person name="Hutchinson M.I."/>
            <person name="Powell A.J."/>
            <person name="Barry K."/>
            <person name="Miller A.N."/>
            <person name="Grigoriev I.V."/>
            <person name="Debuchy R."/>
            <person name="Gladieux P."/>
            <person name="Hiltunen Thoren M."/>
            <person name="Johannesson H."/>
        </authorList>
    </citation>
    <scope>NUCLEOTIDE SEQUENCE</scope>
    <source>
        <strain evidence="1">PSN293</strain>
    </source>
</reference>
<reference evidence="1" key="2">
    <citation type="submission" date="2023-05" db="EMBL/GenBank/DDBJ databases">
        <authorList>
            <consortium name="Lawrence Berkeley National Laboratory"/>
            <person name="Steindorff A."/>
            <person name="Hensen N."/>
            <person name="Bonometti L."/>
            <person name="Westerberg I."/>
            <person name="Brannstrom I.O."/>
            <person name="Guillou S."/>
            <person name="Cros-Aarteil S."/>
            <person name="Calhoun S."/>
            <person name="Haridas S."/>
            <person name="Kuo A."/>
            <person name="Mondo S."/>
            <person name="Pangilinan J."/>
            <person name="Riley R."/>
            <person name="Labutti K."/>
            <person name="Andreopoulos B."/>
            <person name="Lipzen A."/>
            <person name="Chen C."/>
            <person name="Yanf M."/>
            <person name="Daum C."/>
            <person name="Ng V."/>
            <person name="Clum A."/>
            <person name="Ohm R."/>
            <person name="Martin F."/>
            <person name="Silar P."/>
            <person name="Natvig D."/>
            <person name="Lalanne C."/>
            <person name="Gautier V."/>
            <person name="Ament-Velasquez S.L."/>
            <person name="Kruys A."/>
            <person name="Hutchinson M.I."/>
            <person name="Powell A.J."/>
            <person name="Barry K."/>
            <person name="Miller A.N."/>
            <person name="Grigoriev I.V."/>
            <person name="Debuchy R."/>
            <person name="Gladieux P."/>
            <person name="Thoren M.H."/>
            <person name="Johannesson H."/>
        </authorList>
    </citation>
    <scope>NUCLEOTIDE SEQUENCE</scope>
    <source>
        <strain evidence="1">PSN293</strain>
    </source>
</reference>
<name>A0AAN6XTF0_9PEZI</name>
<accession>A0AAN6XTF0</accession>